<evidence type="ECO:0000313" key="8">
    <source>
        <dbReference type="EMBL" id="KAK2163983.1"/>
    </source>
</evidence>
<evidence type="ECO:0000256" key="4">
    <source>
        <dbReference type="RuleBase" id="RU361185"/>
    </source>
</evidence>
<dbReference type="GO" id="GO:0004553">
    <property type="term" value="F:hydrolase activity, hydrolyzing O-glycosyl compounds"/>
    <property type="evidence" value="ECO:0007669"/>
    <property type="project" value="InterPro"/>
</dbReference>
<dbReference type="SUPFAM" id="SSF51011">
    <property type="entry name" value="Glycosyl hydrolase domain"/>
    <property type="match status" value="1"/>
</dbReference>
<gene>
    <name evidence="8" type="ORF">LSH36_71g05107</name>
</gene>
<organism evidence="8 9">
    <name type="scientific">Paralvinella palmiformis</name>
    <dbReference type="NCBI Taxonomy" id="53620"/>
    <lineage>
        <taxon>Eukaryota</taxon>
        <taxon>Metazoa</taxon>
        <taxon>Spiralia</taxon>
        <taxon>Lophotrochozoa</taxon>
        <taxon>Annelida</taxon>
        <taxon>Polychaeta</taxon>
        <taxon>Sedentaria</taxon>
        <taxon>Canalipalpata</taxon>
        <taxon>Terebellida</taxon>
        <taxon>Terebelliformia</taxon>
        <taxon>Alvinellidae</taxon>
        <taxon>Paralvinella</taxon>
    </lineage>
</organism>
<dbReference type="CDD" id="cd06592">
    <property type="entry name" value="GH31_NET37"/>
    <property type="match status" value="1"/>
</dbReference>
<sequence>MELIDYSFCSKPFIYTIVSWLAFFIIRLFKYKLRFVGIFRKPTNIQFHTLDIAVDKEVTVKFLSSDSSNVNLITKLGKAIPEYVPCDIIDDASTLSMYWQNHAKLTIKHRLSGEYDVYEFDWMAIDQSKLEDHVMMAEGGHWYGSGHVFLQPWPLEKWYYNLGAFITKESFPFKSNYGELLEKSWISSSGVALHVDFDVPLFVSTNFDYDRTIRLVSSYHSPYRNVSSAAAAATGSGSDVGNVKKNRTFLKYTIIQTGGDARDAFFALREEKLILLPTAVPDESMFRRPIWSTWAQHKKNITQDKVLEFAAEIRSNGFGAAQLEIDDDWTPHYGDWEFDRKKFPCPKVMVDTLKEMGYRVMLWVHPFASPQSKSFWEGLKIDKHVWVTWRHLGIPALVSWWNGYGALLDVTNPVAVRWFTNKLRELIDKYGITSFKMDAGEAARISTFMTTKVPMENPNSYTKRFAELTHSLDETNRAQELRVGAGSQHLPLFYRLQDKDSNWGNFNGIKTVIPHVLTQGLLGYPFVLPDMIGGNAYSLFWGSSYPEKELFIRWVQVNAFLPSMQFSIVPWQYDYETVSICRKMCDLHQMYTDKIINLAKEATQTGAPIVRPLWWIARTDEVALTISTEFLLGDDLLVAPVLDSGARSRDVYLPSGTWRDGISKNQLEGGRWYRCYPAELDQLPYFLKI</sequence>
<evidence type="ECO:0000256" key="3">
    <source>
        <dbReference type="ARBA" id="ARBA00023295"/>
    </source>
</evidence>
<evidence type="ECO:0000313" key="9">
    <source>
        <dbReference type="Proteomes" id="UP001208570"/>
    </source>
</evidence>
<dbReference type="PANTHER" id="PTHR43053:SF4">
    <property type="entry name" value="MYOGENESIS-REGULATING GLYCOSIDASE"/>
    <property type="match status" value="1"/>
</dbReference>
<dbReference type="GO" id="GO:0005975">
    <property type="term" value="P:carbohydrate metabolic process"/>
    <property type="evidence" value="ECO:0007669"/>
    <property type="project" value="InterPro"/>
</dbReference>
<dbReference type="InterPro" id="IPR000322">
    <property type="entry name" value="Glyco_hydro_31_TIM"/>
</dbReference>
<evidence type="ECO:0000256" key="5">
    <source>
        <dbReference type="SAM" id="Phobius"/>
    </source>
</evidence>
<reference evidence="8" key="1">
    <citation type="journal article" date="2023" name="Mol. Biol. Evol.">
        <title>Third-Generation Sequencing Reveals the Adaptive Role of the Epigenome in Three Deep-Sea Polychaetes.</title>
        <authorList>
            <person name="Perez M."/>
            <person name="Aroh O."/>
            <person name="Sun Y."/>
            <person name="Lan Y."/>
            <person name="Juniper S.K."/>
            <person name="Young C.R."/>
            <person name="Angers B."/>
            <person name="Qian P.Y."/>
        </authorList>
    </citation>
    <scope>NUCLEOTIDE SEQUENCE</scope>
    <source>
        <strain evidence="8">P08H-3</strain>
    </source>
</reference>
<keyword evidence="9" id="KW-1185">Reference proteome</keyword>
<keyword evidence="3 4" id="KW-0326">Glycosidase</keyword>
<dbReference type="Gene3D" id="3.20.20.80">
    <property type="entry name" value="Glycosidases"/>
    <property type="match status" value="1"/>
</dbReference>
<evidence type="ECO:0000259" key="6">
    <source>
        <dbReference type="Pfam" id="PF01055"/>
    </source>
</evidence>
<keyword evidence="2 4" id="KW-0378">Hydrolase</keyword>
<evidence type="ECO:0000256" key="1">
    <source>
        <dbReference type="ARBA" id="ARBA00007806"/>
    </source>
</evidence>
<keyword evidence="5" id="KW-0812">Transmembrane</keyword>
<comment type="similarity">
    <text evidence="1 4">Belongs to the glycosyl hydrolase 31 family.</text>
</comment>
<proteinExistence type="inferred from homology"/>
<keyword evidence="5" id="KW-1133">Transmembrane helix</keyword>
<dbReference type="Proteomes" id="UP001208570">
    <property type="component" value="Unassembled WGS sequence"/>
</dbReference>
<feature type="domain" description="Glycosyl hydrolase family 31 C-terminal" evidence="7">
    <location>
        <begin position="606"/>
        <end position="688"/>
    </location>
</feature>
<dbReference type="InterPro" id="IPR050985">
    <property type="entry name" value="Alpha-glycosidase_related"/>
</dbReference>
<dbReference type="Pfam" id="PF01055">
    <property type="entry name" value="Glyco_hydro_31_2nd"/>
    <property type="match status" value="1"/>
</dbReference>
<dbReference type="AlphaFoldDB" id="A0AAD9K2Z2"/>
<evidence type="ECO:0000259" key="7">
    <source>
        <dbReference type="Pfam" id="PF21365"/>
    </source>
</evidence>
<dbReference type="PANTHER" id="PTHR43053">
    <property type="entry name" value="GLYCOSIDASE FAMILY 31"/>
    <property type="match status" value="1"/>
</dbReference>
<comment type="caution">
    <text evidence="8">The sequence shown here is derived from an EMBL/GenBank/DDBJ whole genome shotgun (WGS) entry which is preliminary data.</text>
</comment>
<dbReference type="InterPro" id="IPR017853">
    <property type="entry name" value="GH"/>
</dbReference>
<feature type="transmembrane region" description="Helical" evidence="5">
    <location>
        <begin position="12"/>
        <end position="29"/>
    </location>
</feature>
<evidence type="ECO:0000256" key="2">
    <source>
        <dbReference type="ARBA" id="ARBA00022801"/>
    </source>
</evidence>
<dbReference type="InterPro" id="IPR048395">
    <property type="entry name" value="Glyco_hydro_31_C"/>
</dbReference>
<dbReference type="SUPFAM" id="SSF51445">
    <property type="entry name" value="(Trans)glycosidases"/>
    <property type="match status" value="1"/>
</dbReference>
<name>A0AAD9K2Z2_9ANNE</name>
<dbReference type="EMBL" id="JAODUP010000071">
    <property type="protein sequence ID" value="KAK2163983.1"/>
    <property type="molecule type" value="Genomic_DNA"/>
</dbReference>
<keyword evidence="5" id="KW-0472">Membrane</keyword>
<protein>
    <submittedName>
        <fullName evidence="8">Uncharacterized protein</fullName>
    </submittedName>
</protein>
<dbReference type="Pfam" id="PF21365">
    <property type="entry name" value="Glyco_hydro_31_3rd"/>
    <property type="match status" value="1"/>
</dbReference>
<feature type="domain" description="Glycoside hydrolase family 31 TIM barrel" evidence="6">
    <location>
        <begin position="296"/>
        <end position="587"/>
    </location>
</feature>
<accession>A0AAD9K2Z2</accession>
<dbReference type="Gene3D" id="2.60.40.1180">
    <property type="entry name" value="Golgi alpha-mannosidase II"/>
    <property type="match status" value="1"/>
</dbReference>
<dbReference type="InterPro" id="IPR013780">
    <property type="entry name" value="Glyco_hydro_b"/>
</dbReference>